<dbReference type="PANTHER" id="PTHR11188:SF17">
    <property type="entry name" value="FI21816P1"/>
    <property type="match status" value="1"/>
</dbReference>
<evidence type="ECO:0000313" key="4">
    <source>
        <dbReference type="Proteomes" id="UP000646827"/>
    </source>
</evidence>
<feature type="domain" description="Arrestin C-terminal-like" evidence="2">
    <location>
        <begin position="289"/>
        <end position="556"/>
    </location>
</feature>
<dbReference type="OrthoDB" id="2238745at2759"/>
<gene>
    <name evidence="3" type="ORF">INT45_014230</name>
</gene>
<feature type="compositionally biased region" description="Low complexity" evidence="1">
    <location>
        <begin position="174"/>
        <end position="209"/>
    </location>
</feature>
<evidence type="ECO:0000313" key="3">
    <source>
        <dbReference type="EMBL" id="KAG2226486.1"/>
    </source>
</evidence>
<evidence type="ECO:0000259" key="2">
    <source>
        <dbReference type="SMART" id="SM01017"/>
    </source>
</evidence>
<dbReference type="PANTHER" id="PTHR11188">
    <property type="entry name" value="ARRESTIN DOMAIN CONTAINING PROTEIN"/>
    <property type="match status" value="1"/>
</dbReference>
<reference evidence="3 4" key="1">
    <citation type="submission" date="2020-12" db="EMBL/GenBank/DDBJ databases">
        <title>Metabolic potential, ecology and presence of endohyphal bacteria is reflected in genomic diversity of Mucoromycotina.</title>
        <authorList>
            <person name="Muszewska A."/>
            <person name="Okrasinska A."/>
            <person name="Steczkiewicz K."/>
            <person name="Drgas O."/>
            <person name="Orlowska M."/>
            <person name="Perlinska-Lenart U."/>
            <person name="Aleksandrzak-Piekarczyk T."/>
            <person name="Szatraj K."/>
            <person name="Zielenkiewicz U."/>
            <person name="Pilsyk S."/>
            <person name="Malc E."/>
            <person name="Mieczkowski P."/>
            <person name="Kruszewska J.S."/>
            <person name="Biernat P."/>
            <person name="Pawlowska J."/>
        </authorList>
    </citation>
    <scope>NUCLEOTIDE SEQUENCE [LARGE SCALE GENOMIC DNA]</scope>
    <source>
        <strain evidence="3 4">CBS 142.35</strain>
    </source>
</reference>
<dbReference type="GO" id="GO:0005886">
    <property type="term" value="C:plasma membrane"/>
    <property type="evidence" value="ECO:0007669"/>
    <property type="project" value="TreeGrafter"/>
</dbReference>
<dbReference type="AlphaFoldDB" id="A0A8H7SDU7"/>
<dbReference type="GO" id="GO:0070086">
    <property type="term" value="P:ubiquitin-dependent endocytosis"/>
    <property type="evidence" value="ECO:0007669"/>
    <property type="project" value="TreeGrafter"/>
</dbReference>
<dbReference type="GO" id="GO:0005829">
    <property type="term" value="C:cytosol"/>
    <property type="evidence" value="ECO:0007669"/>
    <property type="project" value="TreeGrafter"/>
</dbReference>
<feature type="compositionally biased region" description="Basic and acidic residues" evidence="1">
    <location>
        <begin position="416"/>
        <end position="429"/>
    </location>
</feature>
<feature type="region of interest" description="Disordered" evidence="1">
    <location>
        <begin position="379"/>
        <end position="447"/>
    </location>
</feature>
<accession>A0A8H7SDU7</accession>
<dbReference type="InterPro" id="IPR011022">
    <property type="entry name" value="Arrestin_C-like"/>
</dbReference>
<organism evidence="3 4">
    <name type="scientific">Circinella minor</name>
    <dbReference type="NCBI Taxonomy" id="1195481"/>
    <lineage>
        <taxon>Eukaryota</taxon>
        <taxon>Fungi</taxon>
        <taxon>Fungi incertae sedis</taxon>
        <taxon>Mucoromycota</taxon>
        <taxon>Mucoromycotina</taxon>
        <taxon>Mucoromycetes</taxon>
        <taxon>Mucorales</taxon>
        <taxon>Lichtheimiaceae</taxon>
        <taxon>Circinella</taxon>
    </lineage>
</organism>
<sequence>MTFTAKKNYLRLILDEPVSYLGNTNGTIVVRGEVIVNFTKDTPIQGPIELLFEGLQRFYPWREIMGSSSPGKPIDTKLHVIELSLLPPNLHGIMPSGIQRFPFEFPLPGSLPITLHIPDRLDISYKLTATLRKSSDDSSSMSFLDRFNKKQKMVSTASLRLVRAIEPITSLTPRQRQQQQGEQQPSMSTSPQQHQQSSSAATTRVSTSALPSGDLLAPSAEEEVINGPHRRTSLDRYFDLSNGEEDGVIHPSYFGQFHLGLALDEQHDRLAYSMAGRTVDNWGRPADGLEYGLRYRLGIDRTAIAIGTSIGIEVLLEPLLSNIKIRSIVTRLSETREYTMKVPGDHSGAHKKGQAETKQSEETLAMVLKWAYGYPTEHDGSSSCTSSSDPGQHHEHKNKNKERRTLSRRYRHHRSHWSDEVHSNRRSMIEKGSSNGSNYDTTRNNGEGGSDVAGFIHPYITEQGKVEDDHDKEDDPQTCGELLNLKSLYQPVHVGEYFEGRFVMPVPTCEHFLRPTMVGESVSIRHWLDLIVAIECDGKLFRVTLTTPVRLLDCRLVAADDERQTILPPPPSYETIQQVKINGSASSPTDQTEFWVQRWPITQDAVWGSCFCCPCQAKLLKEEEKKSGNNSNKNTLTNSQSSGGRSNNVNSTFNEFRQSAVPFSLATTTTTSPSSANSFSGPPPSMQPEWGPPPAYF</sequence>
<protein>
    <recommendedName>
        <fullName evidence="2">Arrestin C-terminal-like domain-containing protein</fullName>
    </recommendedName>
</protein>
<dbReference type="SMART" id="SM01017">
    <property type="entry name" value="Arrestin_C"/>
    <property type="match status" value="1"/>
</dbReference>
<feature type="region of interest" description="Disordered" evidence="1">
    <location>
        <begin position="168"/>
        <end position="228"/>
    </location>
</feature>
<dbReference type="GO" id="GO:0030674">
    <property type="term" value="F:protein-macromolecule adaptor activity"/>
    <property type="evidence" value="ECO:0007669"/>
    <property type="project" value="TreeGrafter"/>
</dbReference>
<dbReference type="GO" id="GO:0031625">
    <property type="term" value="F:ubiquitin protein ligase binding"/>
    <property type="evidence" value="ECO:0007669"/>
    <property type="project" value="TreeGrafter"/>
</dbReference>
<evidence type="ECO:0000256" key="1">
    <source>
        <dbReference type="SAM" id="MobiDB-lite"/>
    </source>
</evidence>
<feature type="compositionally biased region" description="Polar residues" evidence="1">
    <location>
        <begin position="432"/>
        <end position="445"/>
    </location>
</feature>
<feature type="region of interest" description="Disordered" evidence="1">
    <location>
        <begin position="624"/>
        <end position="697"/>
    </location>
</feature>
<feature type="compositionally biased region" description="Low complexity" evidence="1">
    <location>
        <begin position="628"/>
        <end position="642"/>
    </location>
</feature>
<dbReference type="InterPro" id="IPR050357">
    <property type="entry name" value="Arrestin_domain-protein"/>
</dbReference>
<dbReference type="Proteomes" id="UP000646827">
    <property type="component" value="Unassembled WGS sequence"/>
</dbReference>
<feature type="compositionally biased region" description="Basic residues" evidence="1">
    <location>
        <begin position="394"/>
        <end position="415"/>
    </location>
</feature>
<feature type="compositionally biased region" description="Polar residues" evidence="1">
    <location>
        <begin position="643"/>
        <end position="657"/>
    </location>
</feature>
<dbReference type="InterPro" id="IPR014752">
    <property type="entry name" value="Arrestin-like_C"/>
</dbReference>
<feature type="compositionally biased region" description="Low complexity" evidence="1">
    <location>
        <begin position="662"/>
        <end position="680"/>
    </location>
</feature>
<name>A0A8H7SDU7_9FUNG</name>
<proteinExistence type="predicted"/>
<feature type="compositionally biased region" description="Pro residues" evidence="1">
    <location>
        <begin position="681"/>
        <end position="697"/>
    </location>
</feature>
<dbReference type="EMBL" id="JAEPRB010000016">
    <property type="protein sequence ID" value="KAG2226486.1"/>
    <property type="molecule type" value="Genomic_DNA"/>
</dbReference>
<keyword evidence="4" id="KW-1185">Reference proteome</keyword>
<dbReference type="Gene3D" id="2.60.40.640">
    <property type="match status" value="1"/>
</dbReference>
<comment type="caution">
    <text evidence="3">The sequence shown here is derived from an EMBL/GenBank/DDBJ whole genome shotgun (WGS) entry which is preliminary data.</text>
</comment>